<dbReference type="OMA" id="TILCTES"/>
<feature type="non-terminal residue" evidence="1">
    <location>
        <position position="1"/>
    </location>
</feature>
<protein>
    <submittedName>
        <fullName evidence="1">Uncharacterized protein</fullName>
    </submittedName>
</protein>
<evidence type="ECO:0000313" key="1">
    <source>
        <dbReference type="EMBL" id="PCH34234.1"/>
    </source>
</evidence>
<dbReference type="EMBL" id="KB467831">
    <property type="protein sequence ID" value="PCH34234.1"/>
    <property type="molecule type" value="Genomic_DNA"/>
</dbReference>
<dbReference type="Proteomes" id="UP000218811">
    <property type="component" value="Unassembled WGS sequence"/>
</dbReference>
<keyword evidence="2" id="KW-1185">Reference proteome</keyword>
<organism evidence="1 2">
    <name type="scientific">Wolfiporia cocos (strain MD-104)</name>
    <name type="common">Brown rot fungus</name>
    <dbReference type="NCBI Taxonomy" id="742152"/>
    <lineage>
        <taxon>Eukaryota</taxon>
        <taxon>Fungi</taxon>
        <taxon>Dikarya</taxon>
        <taxon>Basidiomycota</taxon>
        <taxon>Agaricomycotina</taxon>
        <taxon>Agaricomycetes</taxon>
        <taxon>Polyporales</taxon>
        <taxon>Phaeolaceae</taxon>
        <taxon>Wolfiporia</taxon>
    </lineage>
</organism>
<name>A0A2H3JC26_WOLCO</name>
<reference evidence="1 2" key="1">
    <citation type="journal article" date="2012" name="Science">
        <title>The Paleozoic origin of enzymatic lignin decomposition reconstructed from 31 fungal genomes.</title>
        <authorList>
            <person name="Floudas D."/>
            <person name="Binder M."/>
            <person name="Riley R."/>
            <person name="Barry K."/>
            <person name="Blanchette R.A."/>
            <person name="Henrissat B."/>
            <person name="Martinez A.T."/>
            <person name="Otillar R."/>
            <person name="Spatafora J.W."/>
            <person name="Yadav J.S."/>
            <person name="Aerts A."/>
            <person name="Benoit I."/>
            <person name="Boyd A."/>
            <person name="Carlson A."/>
            <person name="Copeland A."/>
            <person name="Coutinho P.M."/>
            <person name="de Vries R.P."/>
            <person name="Ferreira P."/>
            <person name="Findley K."/>
            <person name="Foster B."/>
            <person name="Gaskell J."/>
            <person name="Glotzer D."/>
            <person name="Gorecki P."/>
            <person name="Heitman J."/>
            <person name="Hesse C."/>
            <person name="Hori C."/>
            <person name="Igarashi K."/>
            <person name="Jurgens J.A."/>
            <person name="Kallen N."/>
            <person name="Kersten P."/>
            <person name="Kohler A."/>
            <person name="Kuees U."/>
            <person name="Kumar T.K.A."/>
            <person name="Kuo A."/>
            <person name="LaButti K."/>
            <person name="Larrondo L.F."/>
            <person name="Lindquist E."/>
            <person name="Ling A."/>
            <person name="Lombard V."/>
            <person name="Lucas S."/>
            <person name="Lundell T."/>
            <person name="Martin R."/>
            <person name="McLaughlin D.J."/>
            <person name="Morgenstern I."/>
            <person name="Morin E."/>
            <person name="Murat C."/>
            <person name="Nagy L.G."/>
            <person name="Nolan M."/>
            <person name="Ohm R.A."/>
            <person name="Patyshakuliyeva A."/>
            <person name="Rokas A."/>
            <person name="Ruiz-Duenas F.J."/>
            <person name="Sabat G."/>
            <person name="Salamov A."/>
            <person name="Samejima M."/>
            <person name="Schmutz J."/>
            <person name="Slot J.C."/>
            <person name="St John F."/>
            <person name="Stenlid J."/>
            <person name="Sun H."/>
            <person name="Sun S."/>
            <person name="Syed K."/>
            <person name="Tsang A."/>
            <person name="Wiebenga A."/>
            <person name="Young D."/>
            <person name="Pisabarro A."/>
            <person name="Eastwood D.C."/>
            <person name="Martin F."/>
            <person name="Cullen D."/>
            <person name="Grigoriev I.V."/>
            <person name="Hibbett D.S."/>
        </authorList>
    </citation>
    <scope>NUCLEOTIDE SEQUENCE [LARGE SCALE GENOMIC DNA]</scope>
    <source>
        <strain evidence="1 2">MD-104</strain>
    </source>
</reference>
<accession>A0A2H3JC26</accession>
<dbReference type="AlphaFoldDB" id="A0A2H3JC26"/>
<gene>
    <name evidence="1" type="ORF">WOLCODRAFT_38384</name>
</gene>
<dbReference type="STRING" id="742152.A0A2H3JC26"/>
<proteinExistence type="predicted"/>
<evidence type="ECO:0000313" key="2">
    <source>
        <dbReference type="Proteomes" id="UP000218811"/>
    </source>
</evidence>
<sequence length="99" mass="11426">RLYRVVISESAHIIWATRCLHRVEHQDDPARSPSPAAIAHRWVRAVNDRLHLDRELTRPRYGRRALSRSLVLDTWTGTLRDQRGLSHDWLGCQGVVVGI</sequence>
<dbReference type="OrthoDB" id="3031569at2759"/>
<feature type="non-terminal residue" evidence="1">
    <location>
        <position position="99"/>
    </location>
</feature>